<reference evidence="1" key="2">
    <citation type="journal article" date="2015" name="Fish Shellfish Immunol.">
        <title>Early steps in the European eel (Anguilla anguilla)-Vibrio vulnificus interaction in the gills: Role of the RtxA13 toxin.</title>
        <authorList>
            <person name="Callol A."/>
            <person name="Pajuelo D."/>
            <person name="Ebbesson L."/>
            <person name="Teles M."/>
            <person name="MacKenzie S."/>
            <person name="Amaro C."/>
        </authorList>
    </citation>
    <scope>NUCLEOTIDE SEQUENCE</scope>
</reference>
<dbReference type="AlphaFoldDB" id="A0A0E9UIV2"/>
<proteinExistence type="predicted"/>
<dbReference type="EMBL" id="GBXM01042900">
    <property type="protein sequence ID" value="JAH65677.1"/>
    <property type="molecule type" value="Transcribed_RNA"/>
</dbReference>
<organism evidence="1">
    <name type="scientific">Anguilla anguilla</name>
    <name type="common">European freshwater eel</name>
    <name type="synonym">Muraena anguilla</name>
    <dbReference type="NCBI Taxonomy" id="7936"/>
    <lineage>
        <taxon>Eukaryota</taxon>
        <taxon>Metazoa</taxon>
        <taxon>Chordata</taxon>
        <taxon>Craniata</taxon>
        <taxon>Vertebrata</taxon>
        <taxon>Euteleostomi</taxon>
        <taxon>Actinopterygii</taxon>
        <taxon>Neopterygii</taxon>
        <taxon>Teleostei</taxon>
        <taxon>Anguilliformes</taxon>
        <taxon>Anguillidae</taxon>
        <taxon>Anguilla</taxon>
    </lineage>
</organism>
<evidence type="ECO:0000313" key="1">
    <source>
        <dbReference type="EMBL" id="JAH65677.1"/>
    </source>
</evidence>
<accession>A0A0E9UIV2</accession>
<reference evidence="1" key="1">
    <citation type="submission" date="2014-11" db="EMBL/GenBank/DDBJ databases">
        <authorList>
            <person name="Amaro Gonzalez C."/>
        </authorList>
    </citation>
    <scope>NUCLEOTIDE SEQUENCE</scope>
</reference>
<protein>
    <submittedName>
        <fullName evidence="1">Uncharacterized protein</fullName>
    </submittedName>
</protein>
<name>A0A0E9UIV2_ANGAN</name>
<sequence length="31" mass="3591">MLNAFLKTSNYFEVNTRIWLVQNRTTASSQG</sequence>